<organism evidence="1 2">
    <name type="scientific">Persicobacter psychrovividus</name>
    <dbReference type="NCBI Taxonomy" id="387638"/>
    <lineage>
        <taxon>Bacteria</taxon>
        <taxon>Pseudomonadati</taxon>
        <taxon>Bacteroidota</taxon>
        <taxon>Cytophagia</taxon>
        <taxon>Cytophagales</taxon>
        <taxon>Persicobacteraceae</taxon>
        <taxon>Persicobacter</taxon>
    </lineage>
</organism>
<evidence type="ECO:0000313" key="2">
    <source>
        <dbReference type="Proteomes" id="UP001354989"/>
    </source>
</evidence>
<dbReference type="RefSeq" id="WP_332920872.1">
    <property type="nucleotide sequence ID" value="NZ_AP025292.1"/>
</dbReference>
<protein>
    <submittedName>
        <fullName evidence="1">Uncharacterized protein</fullName>
    </submittedName>
</protein>
<evidence type="ECO:0000313" key="1">
    <source>
        <dbReference type="EMBL" id="BDC98179.1"/>
    </source>
</evidence>
<gene>
    <name evidence="1" type="ORF">PEPS_04600</name>
</gene>
<accession>A0ABM7VB81</accession>
<dbReference type="EMBL" id="AP025292">
    <property type="protein sequence ID" value="BDC98179.1"/>
    <property type="molecule type" value="Genomic_DNA"/>
</dbReference>
<reference evidence="1 2" key="1">
    <citation type="submission" date="2021-12" db="EMBL/GenBank/DDBJ databases">
        <title>Genome sequencing of bacteria with rrn-lacking chromosome and rrn-plasmid.</title>
        <authorList>
            <person name="Anda M."/>
            <person name="Iwasaki W."/>
        </authorList>
    </citation>
    <scope>NUCLEOTIDE SEQUENCE [LARGE SCALE GENOMIC DNA]</scope>
    <source>
        <strain evidence="1 2">NBRC 101262</strain>
    </source>
</reference>
<dbReference type="Proteomes" id="UP001354989">
    <property type="component" value="Chromosome"/>
</dbReference>
<proteinExistence type="predicted"/>
<name>A0ABM7VB81_9BACT</name>
<sequence length="76" mass="8841">MTAEAFLNYTICQQCDVLWEKSELLFMQLRDQCVCQLFLLYDFFVEVSFQQGGYLISSIAAYDASTVAEEYWDQIG</sequence>
<keyword evidence="2" id="KW-1185">Reference proteome</keyword>